<dbReference type="Gene3D" id="3.40.50.1820">
    <property type="entry name" value="alpha/beta hydrolase"/>
    <property type="match status" value="1"/>
</dbReference>
<sequence>MLRKMERKPRFLCLHGMRTSAKIFQEQIFKKWPDSILQNMDLVFIDAPFPSLDKPTIKGFVGVDNLFDPPYYDWFHFDQEFMEYKNFDECLYYIEDCMLKLGHFDGLMGFSQGAILSATLPVLQKKGFALKKVPQIKNVIIIGGATFLCPIMAEKAHPSGGNPCNSLHFLGETDILKERGMKLLESFVSPYAIHHPSGHTIPRLDDKAVLIMQKFLEQIQNEEEEKKDFISAQQMDEIHN</sequence>
<proteinExistence type="predicted"/>
<dbReference type="InterPro" id="IPR029058">
    <property type="entry name" value="AB_hydrolase_fold"/>
</dbReference>
<dbReference type="SUPFAM" id="SSF53474">
    <property type="entry name" value="alpha/beta-Hydrolases"/>
    <property type="match status" value="1"/>
</dbReference>
<dbReference type="Pfam" id="PF03959">
    <property type="entry name" value="FSH1"/>
    <property type="match status" value="1"/>
</dbReference>
<keyword evidence="3" id="KW-1185">Reference proteome</keyword>
<accession>A0AAD4S8R3</accession>
<reference evidence="2" key="1">
    <citation type="submission" date="2022-04" db="EMBL/GenBank/DDBJ databases">
        <title>A functionally conserved STORR gene fusion in Papaver species that diverged 16.8 million years ago.</title>
        <authorList>
            <person name="Catania T."/>
        </authorList>
    </citation>
    <scope>NUCLEOTIDE SEQUENCE</scope>
    <source>
        <strain evidence="2">S-188037</strain>
    </source>
</reference>
<comment type="caution">
    <text evidence="2">The sequence shown here is derived from an EMBL/GenBank/DDBJ whole genome shotgun (WGS) entry which is preliminary data.</text>
</comment>
<evidence type="ECO:0000313" key="2">
    <source>
        <dbReference type="EMBL" id="KAI3867638.1"/>
    </source>
</evidence>
<name>A0AAD4S8R3_9MAGN</name>
<dbReference type="PANTHER" id="PTHR22778:SF51">
    <property type="entry name" value="DIHYDROFOLATE REDUCTASE"/>
    <property type="match status" value="1"/>
</dbReference>
<gene>
    <name evidence="2" type="ORF">MKW98_006015</name>
</gene>
<dbReference type="InterPro" id="IPR005645">
    <property type="entry name" value="FSH-like_dom"/>
</dbReference>
<protein>
    <recommendedName>
        <fullName evidence="1">Serine hydrolase domain-containing protein</fullName>
    </recommendedName>
</protein>
<evidence type="ECO:0000259" key="1">
    <source>
        <dbReference type="Pfam" id="PF03959"/>
    </source>
</evidence>
<evidence type="ECO:0000313" key="3">
    <source>
        <dbReference type="Proteomes" id="UP001202328"/>
    </source>
</evidence>
<dbReference type="PANTHER" id="PTHR22778">
    <property type="entry name" value="OVARIAN CANCER GENE-2 PROTEIN-RELATED"/>
    <property type="match status" value="1"/>
</dbReference>
<organism evidence="2 3">
    <name type="scientific">Papaver atlanticum</name>
    <dbReference type="NCBI Taxonomy" id="357466"/>
    <lineage>
        <taxon>Eukaryota</taxon>
        <taxon>Viridiplantae</taxon>
        <taxon>Streptophyta</taxon>
        <taxon>Embryophyta</taxon>
        <taxon>Tracheophyta</taxon>
        <taxon>Spermatophyta</taxon>
        <taxon>Magnoliopsida</taxon>
        <taxon>Ranunculales</taxon>
        <taxon>Papaveraceae</taxon>
        <taxon>Papaveroideae</taxon>
        <taxon>Papaver</taxon>
    </lineage>
</organism>
<dbReference type="EMBL" id="JAJJMB010013545">
    <property type="protein sequence ID" value="KAI3867638.1"/>
    <property type="molecule type" value="Genomic_DNA"/>
</dbReference>
<feature type="domain" description="Serine hydrolase" evidence="1">
    <location>
        <begin position="5"/>
        <end position="206"/>
    </location>
</feature>
<dbReference type="AlphaFoldDB" id="A0AAD4S8R3"/>
<dbReference type="Proteomes" id="UP001202328">
    <property type="component" value="Unassembled WGS sequence"/>
</dbReference>